<dbReference type="FunFam" id="2.40.10.10:FF:000047">
    <property type="entry name" value="Trypsin eta"/>
    <property type="match status" value="1"/>
</dbReference>
<dbReference type="InterPro" id="IPR001314">
    <property type="entry name" value="Peptidase_S1A"/>
</dbReference>
<dbReference type="PANTHER" id="PTHR24276">
    <property type="entry name" value="POLYSERASE-RELATED"/>
    <property type="match status" value="1"/>
</dbReference>
<dbReference type="CDD" id="cd00190">
    <property type="entry name" value="Tryp_SPc"/>
    <property type="match status" value="1"/>
</dbReference>
<keyword evidence="9" id="KW-0732">Signal</keyword>
<protein>
    <submittedName>
        <fullName evidence="11">Trypsin-1</fullName>
    </submittedName>
</protein>
<dbReference type="InterPro" id="IPR018114">
    <property type="entry name" value="TRYPSIN_HIS"/>
</dbReference>
<dbReference type="InterPro" id="IPR001254">
    <property type="entry name" value="Trypsin_dom"/>
</dbReference>
<dbReference type="MEROPS" id="S01.035"/>
<organism evidence="11">
    <name type="scientific">Caligus clemensi</name>
    <name type="common">Sea louse</name>
    <dbReference type="NCBI Taxonomy" id="344056"/>
    <lineage>
        <taxon>Eukaryota</taxon>
        <taxon>Metazoa</taxon>
        <taxon>Ecdysozoa</taxon>
        <taxon>Arthropoda</taxon>
        <taxon>Crustacea</taxon>
        <taxon>Multicrustacea</taxon>
        <taxon>Hexanauplia</taxon>
        <taxon>Copepoda</taxon>
        <taxon>Siphonostomatoida</taxon>
        <taxon>Caligidae</taxon>
        <taxon>Caligus</taxon>
    </lineage>
</organism>
<feature type="chain" id="PRO_5002907740" evidence="9">
    <location>
        <begin position="17"/>
        <end position="250"/>
    </location>
</feature>
<comment type="similarity">
    <text evidence="2">Belongs to the peptidase S1 family.</text>
</comment>
<evidence type="ECO:0000256" key="1">
    <source>
        <dbReference type="ARBA" id="ARBA00004613"/>
    </source>
</evidence>
<evidence type="ECO:0000256" key="4">
    <source>
        <dbReference type="ARBA" id="ARBA00022670"/>
    </source>
</evidence>
<keyword evidence="6 8" id="KW-0720">Serine protease</keyword>
<evidence type="ECO:0000256" key="3">
    <source>
        <dbReference type="ARBA" id="ARBA00022525"/>
    </source>
</evidence>
<keyword evidence="4 8" id="KW-0645">Protease</keyword>
<evidence type="ECO:0000313" key="11">
    <source>
        <dbReference type="EMBL" id="ACO14916.1"/>
    </source>
</evidence>
<dbReference type="SUPFAM" id="SSF50494">
    <property type="entry name" value="Trypsin-like serine proteases"/>
    <property type="match status" value="1"/>
</dbReference>
<dbReference type="Gene3D" id="2.40.10.10">
    <property type="entry name" value="Trypsin-like serine proteases"/>
    <property type="match status" value="2"/>
</dbReference>
<accession>C1C0W3</accession>
<dbReference type="GO" id="GO:0005576">
    <property type="term" value="C:extracellular region"/>
    <property type="evidence" value="ECO:0007669"/>
    <property type="project" value="UniProtKB-SubCell"/>
</dbReference>
<dbReference type="InterPro" id="IPR043504">
    <property type="entry name" value="Peptidase_S1_PA_chymotrypsin"/>
</dbReference>
<keyword evidence="7" id="KW-1015">Disulfide bond</keyword>
<evidence type="ECO:0000259" key="10">
    <source>
        <dbReference type="PROSITE" id="PS50240"/>
    </source>
</evidence>
<proteinExistence type="evidence at transcript level"/>
<reference evidence="11" key="1">
    <citation type="submission" date="2009-03" db="EMBL/GenBank/DDBJ databases">
        <title>Caligus clemensi ESTs and full-length cDNAs.</title>
        <authorList>
            <person name="Yasuike M."/>
            <person name="von Schalburg K."/>
            <person name="Cooper G."/>
            <person name="Leong J."/>
            <person name="Jones S.R.M."/>
            <person name="Koop B.F."/>
        </authorList>
    </citation>
    <scope>NUCLEOTIDE SEQUENCE</scope>
    <source>
        <tissue evidence="11">Whole</tissue>
    </source>
</reference>
<feature type="domain" description="Peptidase S1" evidence="10">
    <location>
        <begin position="26"/>
        <end position="250"/>
    </location>
</feature>
<feature type="signal peptide" evidence="9">
    <location>
        <begin position="1"/>
        <end position="16"/>
    </location>
</feature>
<evidence type="ECO:0000256" key="6">
    <source>
        <dbReference type="ARBA" id="ARBA00022825"/>
    </source>
</evidence>
<dbReference type="PROSITE" id="PS50240">
    <property type="entry name" value="TRYPSIN_DOM"/>
    <property type="match status" value="1"/>
</dbReference>
<dbReference type="GO" id="GO:0016485">
    <property type="term" value="P:protein processing"/>
    <property type="evidence" value="ECO:0007669"/>
    <property type="project" value="UniProtKB-ARBA"/>
</dbReference>
<gene>
    <name evidence="11" type="primary">TRYP</name>
</gene>
<keyword evidence="3" id="KW-0964">Secreted</keyword>
<sequence>MKILFALLTLAAAANAIPFKKPNEKIVGGEEVEPNSIPFQISFQTKNGYHFCGGSILDDKTVITAAHCCAIFGTRKVKVVAGEHHLFQNSGDEQTLDVEKITMHELYGSNSNQTNYDVCLLSLNTSFELNDKVKAVSLPEKDQEFTGDVVVSGWGTLSAGGASSDELRAVTVQVVPDEECQEAYPYSIDESMICAAASKKDSCQGDSGGPLVQDDVLVGIVSWGIGCAIPRYPGVYGKVTTFLDWIAGNR</sequence>
<dbReference type="AlphaFoldDB" id="C1C0W3"/>
<dbReference type="InterPro" id="IPR009003">
    <property type="entry name" value="Peptidase_S1_PA"/>
</dbReference>
<dbReference type="InterPro" id="IPR050430">
    <property type="entry name" value="Peptidase_S1"/>
</dbReference>
<evidence type="ECO:0000256" key="9">
    <source>
        <dbReference type="SAM" id="SignalP"/>
    </source>
</evidence>
<evidence type="ECO:0000256" key="8">
    <source>
        <dbReference type="RuleBase" id="RU363034"/>
    </source>
</evidence>
<dbReference type="PRINTS" id="PR00722">
    <property type="entry name" value="CHYMOTRYPSIN"/>
</dbReference>
<evidence type="ECO:0000256" key="2">
    <source>
        <dbReference type="ARBA" id="ARBA00007664"/>
    </source>
</evidence>
<dbReference type="Pfam" id="PF00089">
    <property type="entry name" value="Trypsin"/>
    <property type="match status" value="1"/>
</dbReference>
<dbReference type="GO" id="GO:0004252">
    <property type="term" value="F:serine-type endopeptidase activity"/>
    <property type="evidence" value="ECO:0007669"/>
    <property type="project" value="InterPro"/>
</dbReference>
<comment type="subcellular location">
    <subcellularLocation>
        <location evidence="1">Secreted</location>
    </subcellularLocation>
</comment>
<dbReference type="PROSITE" id="PS00134">
    <property type="entry name" value="TRYPSIN_HIS"/>
    <property type="match status" value="1"/>
</dbReference>
<evidence type="ECO:0000256" key="5">
    <source>
        <dbReference type="ARBA" id="ARBA00022801"/>
    </source>
</evidence>
<dbReference type="SMART" id="SM00020">
    <property type="entry name" value="Tryp_SPc"/>
    <property type="match status" value="1"/>
</dbReference>
<keyword evidence="5 8" id="KW-0378">Hydrolase</keyword>
<evidence type="ECO:0000256" key="7">
    <source>
        <dbReference type="ARBA" id="ARBA00023157"/>
    </source>
</evidence>
<dbReference type="InterPro" id="IPR033116">
    <property type="entry name" value="TRYPSIN_SER"/>
</dbReference>
<dbReference type="EMBL" id="BT080492">
    <property type="protein sequence ID" value="ACO14916.1"/>
    <property type="molecule type" value="mRNA"/>
</dbReference>
<name>C1C0W3_CALCM</name>
<dbReference type="PROSITE" id="PS00135">
    <property type="entry name" value="TRYPSIN_SER"/>
    <property type="match status" value="1"/>
</dbReference>
<dbReference type="PANTHER" id="PTHR24276:SF91">
    <property type="entry name" value="AT26814P-RELATED"/>
    <property type="match status" value="1"/>
</dbReference>